<name>A0A934K3D4_9BACT</name>
<keyword evidence="5 8" id="KW-0812">Transmembrane</keyword>
<dbReference type="SUPFAM" id="SSF103473">
    <property type="entry name" value="MFS general substrate transporter"/>
    <property type="match status" value="1"/>
</dbReference>
<dbReference type="FunFam" id="1.20.1720.10:FF:000005">
    <property type="entry name" value="Bcr/CflA family efflux transporter"/>
    <property type="match status" value="1"/>
</dbReference>
<dbReference type="PROSITE" id="PS50850">
    <property type="entry name" value="MFS"/>
    <property type="match status" value="1"/>
</dbReference>
<comment type="subcellular location">
    <subcellularLocation>
        <location evidence="1">Cell membrane</location>
        <topology evidence="1">Multi-pass membrane protein</topology>
    </subcellularLocation>
</comment>
<dbReference type="GO" id="GO:1990961">
    <property type="term" value="P:xenobiotic detoxification by transmembrane export across the plasma membrane"/>
    <property type="evidence" value="ECO:0007669"/>
    <property type="project" value="InterPro"/>
</dbReference>
<dbReference type="InterPro" id="IPR004812">
    <property type="entry name" value="Efflux_drug-R_Bcr/CmlA"/>
</dbReference>
<feature type="transmembrane region" description="Helical" evidence="8">
    <location>
        <begin position="353"/>
        <end position="372"/>
    </location>
</feature>
<comment type="similarity">
    <text evidence="2">Belongs to the major facilitator superfamily. Bcr/CmlA family.</text>
</comment>
<dbReference type="GO" id="GO:0042910">
    <property type="term" value="F:xenobiotic transmembrane transporter activity"/>
    <property type="evidence" value="ECO:0007669"/>
    <property type="project" value="InterPro"/>
</dbReference>
<reference evidence="10" key="1">
    <citation type="submission" date="2020-10" db="EMBL/GenBank/DDBJ databases">
        <title>Ca. Dormibacterota MAGs.</title>
        <authorList>
            <person name="Montgomery K."/>
        </authorList>
    </citation>
    <scope>NUCLEOTIDE SEQUENCE [LARGE SCALE GENOMIC DNA]</scope>
    <source>
        <strain evidence="10">SC8812_S17_10</strain>
    </source>
</reference>
<evidence type="ECO:0000256" key="1">
    <source>
        <dbReference type="ARBA" id="ARBA00004651"/>
    </source>
</evidence>
<evidence type="ECO:0000256" key="4">
    <source>
        <dbReference type="ARBA" id="ARBA00022475"/>
    </source>
</evidence>
<feature type="transmembrane region" description="Helical" evidence="8">
    <location>
        <begin position="378"/>
        <end position="404"/>
    </location>
</feature>
<dbReference type="InterPro" id="IPR036259">
    <property type="entry name" value="MFS_trans_sf"/>
</dbReference>
<keyword evidence="4" id="KW-1003">Cell membrane</keyword>
<dbReference type="EMBL" id="JAEKNR010000144">
    <property type="protein sequence ID" value="MBJ7599214.1"/>
    <property type="molecule type" value="Genomic_DNA"/>
</dbReference>
<dbReference type="InterPro" id="IPR011701">
    <property type="entry name" value="MFS"/>
</dbReference>
<feature type="domain" description="Major facilitator superfamily (MFS) profile" evidence="9">
    <location>
        <begin position="19"/>
        <end position="404"/>
    </location>
</feature>
<keyword evidence="11" id="KW-1185">Reference proteome</keyword>
<dbReference type="NCBIfam" id="TIGR00710">
    <property type="entry name" value="efflux_Bcr_CflA"/>
    <property type="match status" value="1"/>
</dbReference>
<comment type="caution">
    <text evidence="10">The sequence shown here is derived from an EMBL/GenBank/DDBJ whole genome shotgun (WGS) entry which is preliminary data.</text>
</comment>
<feature type="transmembrane region" description="Helical" evidence="8">
    <location>
        <begin position="19"/>
        <end position="38"/>
    </location>
</feature>
<feature type="transmembrane region" description="Helical" evidence="8">
    <location>
        <begin position="174"/>
        <end position="194"/>
    </location>
</feature>
<feature type="transmembrane region" description="Helical" evidence="8">
    <location>
        <begin position="288"/>
        <end position="311"/>
    </location>
</feature>
<sequence>MGISAVGEEKRAPASRARLVLILGSLSAFGPLSLDMYLPGLPALAQDLQTGAAQAQVTLTGCLVGLAVGQLVVGSISDSRGRRLPLLLGLGGYAATSLLCAVTPSIYLLIVLRLLQGMAGGAGIVIARAVVRDLYSGVAAARFYALLMLVNGLAPILAPVFGSQLLRVSSWRGVFVTLGLIGAVLLAVAAIGLPETLPPERRTRSGLLNTLRTFRMLLADREFLGCALTSGCAIGAMFAYIAGSPFVLEGIYGVSPQGFSLVFGANALGLVVTAQLSARLVGRIPPVALMTAGVAMGLAGGLTLLLVVLAGGLGLVAVLPALFLVVASIGLVMPNATALALARHARVAGSGSALLGLAQFIIGGAVAPLVGIGGSRTALPMAIVIATLGTAALVACLTLVVPAVRSASDREELRAQPELPRETR</sequence>
<feature type="transmembrane region" description="Helical" evidence="8">
    <location>
        <begin position="223"/>
        <end position="242"/>
    </location>
</feature>
<keyword evidence="7 8" id="KW-0472">Membrane</keyword>
<protein>
    <submittedName>
        <fullName evidence="10">Multidrug effflux MFS transporter</fullName>
    </submittedName>
</protein>
<evidence type="ECO:0000313" key="11">
    <source>
        <dbReference type="Proteomes" id="UP000612893"/>
    </source>
</evidence>
<evidence type="ECO:0000256" key="6">
    <source>
        <dbReference type="ARBA" id="ARBA00022989"/>
    </source>
</evidence>
<feature type="transmembrane region" description="Helical" evidence="8">
    <location>
        <begin position="254"/>
        <end position="276"/>
    </location>
</feature>
<dbReference type="PANTHER" id="PTHR23502">
    <property type="entry name" value="MAJOR FACILITATOR SUPERFAMILY"/>
    <property type="match status" value="1"/>
</dbReference>
<dbReference type="InterPro" id="IPR001958">
    <property type="entry name" value="Tet-R_TetA/multi-R_MdtG-like"/>
</dbReference>
<evidence type="ECO:0000256" key="8">
    <source>
        <dbReference type="SAM" id="Phobius"/>
    </source>
</evidence>
<evidence type="ECO:0000256" key="5">
    <source>
        <dbReference type="ARBA" id="ARBA00022692"/>
    </source>
</evidence>
<dbReference type="GO" id="GO:0005886">
    <property type="term" value="C:plasma membrane"/>
    <property type="evidence" value="ECO:0007669"/>
    <property type="project" value="UniProtKB-SubCell"/>
</dbReference>
<feature type="transmembrane region" description="Helical" evidence="8">
    <location>
        <begin position="114"/>
        <end position="131"/>
    </location>
</feature>
<proteinExistence type="inferred from homology"/>
<evidence type="ECO:0000256" key="2">
    <source>
        <dbReference type="ARBA" id="ARBA00006236"/>
    </source>
</evidence>
<dbReference type="InterPro" id="IPR020846">
    <property type="entry name" value="MFS_dom"/>
</dbReference>
<evidence type="ECO:0000259" key="9">
    <source>
        <dbReference type="PROSITE" id="PS50850"/>
    </source>
</evidence>
<feature type="transmembrane region" description="Helical" evidence="8">
    <location>
        <begin position="143"/>
        <end position="162"/>
    </location>
</feature>
<keyword evidence="6 8" id="KW-1133">Transmembrane helix</keyword>
<dbReference type="RefSeq" id="WP_338202710.1">
    <property type="nucleotide sequence ID" value="NZ_JAEKNR010000144.1"/>
</dbReference>
<dbReference type="Gene3D" id="1.20.1720.10">
    <property type="entry name" value="Multidrug resistance protein D"/>
    <property type="match status" value="1"/>
</dbReference>
<accession>A0A934K3D4</accession>
<evidence type="ECO:0000256" key="7">
    <source>
        <dbReference type="ARBA" id="ARBA00023136"/>
    </source>
</evidence>
<feature type="transmembrane region" description="Helical" evidence="8">
    <location>
        <begin position="53"/>
        <end position="74"/>
    </location>
</feature>
<evidence type="ECO:0000313" key="10">
    <source>
        <dbReference type="EMBL" id="MBJ7599214.1"/>
    </source>
</evidence>
<feature type="transmembrane region" description="Helical" evidence="8">
    <location>
        <begin position="317"/>
        <end position="341"/>
    </location>
</feature>
<keyword evidence="3" id="KW-0813">Transport</keyword>
<gene>
    <name evidence="10" type="ORF">JF922_14215</name>
</gene>
<dbReference type="Proteomes" id="UP000612893">
    <property type="component" value="Unassembled WGS sequence"/>
</dbReference>
<dbReference type="PANTHER" id="PTHR23502:SF132">
    <property type="entry name" value="POLYAMINE TRANSPORTER 2-RELATED"/>
    <property type="match status" value="1"/>
</dbReference>
<dbReference type="PRINTS" id="PR01035">
    <property type="entry name" value="TCRTETA"/>
</dbReference>
<dbReference type="CDD" id="cd17320">
    <property type="entry name" value="MFS_MdfA_MDR_like"/>
    <property type="match status" value="1"/>
</dbReference>
<feature type="transmembrane region" description="Helical" evidence="8">
    <location>
        <begin position="86"/>
        <end position="108"/>
    </location>
</feature>
<dbReference type="Pfam" id="PF07690">
    <property type="entry name" value="MFS_1"/>
    <property type="match status" value="1"/>
</dbReference>
<dbReference type="AlphaFoldDB" id="A0A934K3D4"/>
<evidence type="ECO:0000256" key="3">
    <source>
        <dbReference type="ARBA" id="ARBA00022448"/>
    </source>
</evidence>
<organism evidence="10 11">
    <name type="scientific">Candidatus Nephthysia bennettiae</name>
    <dbReference type="NCBI Taxonomy" id="3127016"/>
    <lineage>
        <taxon>Bacteria</taxon>
        <taxon>Bacillati</taxon>
        <taxon>Candidatus Dormiibacterota</taxon>
        <taxon>Candidatus Dormibacteria</taxon>
        <taxon>Candidatus Dormibacterales</taxon>
        <taxon>Candidatus Dormibacteraceae</taxon>
        <taxon>Candidatus Nephthysia</taxon>
    </lineage>
</organism>